<dbReference type="Pfam" id="PF00127">
    <property type="entry name" value="Copper-bind"/>
    <property type="match status" value="1"/>
</dbReference>
<keyword evidence="6 7" id="KW-0186">Copper</keyword>
<dbReference type="CDD" id="cd13921">
    <property type="entry name" value="Amicyanin"/>
    <property type="match status" value="1"/>
</dbReference>
<evidence type="ECO:0000259" key="9">
    <source>
        <dbReference type="Pfam" id="PF00127"/>
    </source>
</evidence>
<dbReference type="InterPro" id="IPR008972">
    <property type="entry name" value="Cupredoxin"/>
</dbReference>
<feature type="region of interest" description="Disordered" evidence="8">
    <location>
        <begin position="1"/>
        <end position="22"/>
    </location>
</feature>
<gene>
    <name evidence="10" type="ORF">A2Z21_10285</name>
</gene>
<dbReference type="InterPro" id="IPR000923">
    <property type="entry name" value="BlueCu_1"/>
</dbReference>
<evidence type="ECO:0000256" key="8">
    <source>
        <dbReference type="SAM" id="MobiDB-lite"/>
    </source>
</evidence>
<dbReference type="STRING" id="1817864.A2Z21_10285"/>
<feature type="binding site" evidence="7">
    <location>
        <position position="95"/>
    </location>
    <ligand>
        <name>Cu cation</name>
        <dbReference type="ChEBI" id="CHEBI:23378"/>
    </ligand>
</feature>
<evidence type="ECO:0000256" key="4">
    <source>
        <dbReference type="ARBA" id="ARBA00022764"/>
    </source>
</evidence>
<keyword evidence="4" id="KW-0574">Periplasm</keyword>
<evidence type="ECO:0000313" key="10">
    <source>
        <dbReference type="EMBL" id="OGF57054.1"/>
    </source>
</evidence>
<keyword evidence="2" id="KW-0813">Transport</keyword>
<keyword evidence="5" id="KW-0249">Electron transport</keyword>
<dbReference type="InterPro" id="IPR035668">
    <property type="entry name" value="Amicyanin"/>
</dbReference>
<feature type="binding site" evidence="7">
    <location>
        <position position="98"/>
    </location>
    <ligand>
        <name>Cu cation</name>
        <dbReference type="ChEBI" id="CHEBI:23378"/>
    </ligand>
</feature>
<evidence type="ECO:0000256" key="6">
    <source>
        <dbReference type="ARBA" id="ARBA00023008"/>
    </source>
</evidence>
<accession>A0A1F5V0V0</accession>
<evidence type="ECO:0000256" key="1">
    <source>
        <dbReference type="ARBA" id="ARBA00004418"/>
    </source>
</evidence>
<dbReference type="Proteomes" id="UP000179157">
    <property type="component" value="Unassembled WGS sequence"/>
</dbReference>
<sequence length="113" mass="12400">MSGSWGCTTPPGQAYAPTTPQQPEVVETNAIELKGFAFNPPVIRVKKGTTVTWANMDNVPHTVTASDGSFRSGLLNQNQSWSFTFDKPGIYSYFCEPHPYMQGQIIVEDEAGK</sequence>
<organism evidence="10 11">
    <name type="scientific">Fraserbacteria sp. (strain RBG_16_55_9)</name>
    <dbReference type="NCBI Taxonomy" id="1817864"/>
    <lineage>
        <taxon>Bacteria</taxon>
        <taxon>Candidatus Fraseribacteriota</taxon>
    </lineage>
</organism>
<dbReference type="AlphaFoldDB" id="A0A1F5V0V0"/>
<evidence type="ECO:0000256" key="2">
    <source>
        <dbReference type="ARBA" id="ARBA00022448"/>
    </source>
</evidence>
<dbReference type="GO" id="GO:0042597">
    <property type="term" value="C:periplasmic space"/>
    <property type="evidence" value="ECO:0007669"/>
    <property type="project" value="UniProtKB-SubCell"/>
</dbReference>
<keyword evidence="3 7" id="KW-0479">Metal-binding</keyword>
<dbReference type="PRINTS" id="PR00155">
    <property type="entry name" value="AMICYANIN"/>
</dbReference>
<dbReference type="InterPro" id="IPR002386">
    <property type="entry name" value="Amicyanin/Pseudoazurin"/>
</dbReference>
<comment type="cofactor">
    <cofactor evidence="7">
        <name>Cu cation</name>
        <dbReference type="ChEBI" id="CHEBI:23378"/>
    </cofactor>
    <text evidence="7">Binds 1 copper ion per subunit.</text>
</comment>
<evidence type="ECO:0000256" key="5">
    <source>
        <dbReference type="ARBA" id="ARBA00022982"/>
    </source>
</evidence>
<dbReference type="EMBL" id="MFGX01000020">
    <property type="protein sequence ID" value="OGF57054.1"/>
    <property type="molecule type" value="Genomic_DNA"/>
</dbReference>
<protein>
    <recommendedName>
        <fullName evidence="9">Blue (type 1) copper domain-containing protein</fullName>
    </recommendedName>
</protein>
<feature type="domain" description="Blue (type 1) copper" evidence="9">
    <location>
        <begin position="31"/>
        <end position="108"/>
    </location>
</feature>
<comment type="subcellular location">
    <subcellularLocation>
        <location evidence="1">Periplasm</location>
    </subcellularLocation>
</comment>
<dbReference type="PANTHER" id="PTHR36507:SF1">
    <property type="entry name" value="BLL1555 PROTEIN"/>
    <property type="match status" value="1"/>
</dbReference>
<feature type="binding site" evidence="7">
    <location>
        <position position="61"/>
    </location>
    <ligand>
        <name>Cu cation</name>
        <dbReference type="ChEBI" id="CHEBI:23378"/>
    </ligand>
</feature>
<evidence type="ECO:0000313" key="11">
    <source>
        <dbReference type="Proteomes" id="UP000179157"/>
    </source>
</evidence>
<dbReference type="Gene3D" id="2.60.40.420">
    <property type="entry name" value="Cupredoxins - blue copper proteins"/>
    <property type="match status" value="1"/>
</dbReference>
<name>A0A1F5V0V0_FRAXR</name>
<dbReference type="GO" id="GO:0009055">
    <property type="term" value="F:electron transfer activity"/>
    <property type="evidence" value="ECO:0007669"/>
    <property type="project" value="InterPro"/>
</dbReference>
<dbReference type="SUPFAM" id="SSF49503">
    <property type="entry name" value="Cupredoxins"/>
    <property type="match status" value="1"/>
</dbReference>
<dbReference type="InterPro" id="IPR052721">
    <property type="entry name" value="ET_Amicyanin"/>
</dbReference>
<dbReference type="PANTHER" id="PTHR36507">
    <property type="entry name" value="BLL1555 PROTEIN"/>
    <property type="match status" value="1"/>
</dbReference>
<comment type="caution">
    <text evidence="10">The sequence shown here is derived from an EMBL/GenBank/DDBJ whole genome shotgun (WGS) entry which is preliminary data.</text>
</comment>
<evidence type="ECO:0000256" key="7">
    <source>
        <dbReference type="PIRSR" id="PIRSR602386-1"/>
    </source>
</evidence>
<proteinExistence type="predicted"/>
<dbReference type="GO" id="GO:0005507">
    <property type="term" value="F:copper ion binding"/>
    <property type="evidence" value="ECO:0007669"/>
    <property type="project" value="InterPro"/>
</dbReference>
<dbReference type="InterPro" id="IPR028871">
    <property type="entry name" value="BlueCu_1_BS"/>
</dbReference>
<reference evidence="10 11" key="1">
    <citation type="journal article" date="2016" name="Nat. Commun.">
        <title>Thousands of microbial genomes shed light on interconnected biogeochemical processes in an aquifer system.</title>
        <authorList>
            <person name="Anantharaman K."/>
            <person name="Brown C.T."/>
            <person name="Hug L.A."/>
            <person name="Sharon I."/>
            <person name="Castelle C.J."/>
            <person name="Probst A.J."/>
            <person name="Thomas B.C."/>
            <person name="Singh A."/>
            <person name="Wilkins M.J."/>
            <person name="Karaoz U."/>
            <person name="Brodie E.L."/>
            <person name="Williams K.H."/>
            <person name="Hubbard S.S."/>
            <person name="Banfield J.F."/>
        </authorList>
    </citation>
    <scope>NUCLEOTIDE SEQUENCE [LARGE SCALE GENOMIC DNA]</scope>
    <source>
        <strain evidence="11">RBG_16_55_9</strain>
    </source>
</reference>
<evidence type="ECO:0000256" key="3">
    <source>
        <dbReference type="ARBA" id="ARBA00022723"/>
    </source>
</evidence>
<dbReference type="PROSITE" id="PS00196">
    <property type="entry name" value="COPPER_BLUE"/>
    <property type="match status" value="1"/>
</dbReference>